<sequence>MQKASYFLIFFSKYMYMYLHDTFFLPRMAHAYMSSGILPNQYERICTNGGIGMISEENQKKSMILYGQVVREKKEASMLNAMNEESERRISDNKQLLNIVTDARHAQRRNSHRSDIMALGQSNHRVLAHMPVTKEEERSSQKHEFVGTGRLYQHFDGLGVQIVDHAHDRSAVINKLIRERPQYPDGSKTNNSNDTWHATKAIARKFKKVSSGARRSQGVTWHPQLADKGAPVKTHFYWCMARCGGSEQVLRDLLLNIVEHYQNQHENCHRESRCRTDANYRPKRLILTDQRAVEMLRTFITKQDVYKNAKDYVLCKDTLYVESFNNSCLQYVDKRIFFGDVNYSLRMGLAVLDWNEHVDRPATSRYLRYTVTNPRRNEGQRVLTAKTYRFLRDLLLTFLDRVRALERLPPLPPRRRQRQQQQELEDGDRYTDTDSGSDYSEDEQDV</sequence>
<reference evidence="4" key="1">
    <citation type="submission" date="2025-08" db="UniProtKB">
        <authorList>
            <consortium name="RefSeq"/>
        </authorList>
    </citation>
    <scope>IDENTIFICATION</scope>
    <source>
        <tissue evidence="4">Gonad</tissue>
    </source>
</reference>
<proteinExistence type="predicted"/>
<accession>A0A6P4Y988</accession>
<dbReference type="AlphaFoldDB" id="A0A6P4Y988"/>
<organism evidence="3 4">
    <name type="scientific">Branchiostoma belcheri</name>
    <name type="common">Amphioxus</name>
    <dbReference type="NCBI Taxonomy" id="7741"/>
    <lineage>
        <taxon>Eukaryota</taxon>
        <taxon>Metazoa</taxon>
        <taxon>Chordata</taxon>
        <taxon>Cephalochordata</taxon>
        <taxon>Leptocardii</taxon>
        <taxon>Amphioxiformes</taxon>
        <taxon>Branchiostomatidae</taxon>
        <taxon>Branchiostoma</taxon>
    </lineage>
</organism>
<gene>
    <name evidence="4" type="primary">LOC109465839</name>
</gene>
<dbReference type="PANTHER" id="PTHR31751">
    <property type="entry name" value="SI:CH211-108C17.2-RELATED-RELATED"/>
    <property type="match status" value="1"/>
</dbReference>
<dbReference type="InterPro" id="IPR049012">
    <property type="entry name" value="Mutator_transp_dom"/>
</dbReference>
<feature type="region of interest" description="Disordered" evidence="1">
    <location>
        <begin position="409"/>
        <end position="446"/>
    </location>
</feature>
<protein>
    <submittedName>
        <fullName evidence="4">Uncharacterized protein LOC109465839</fullName>
    </submittedName>
</protein>
<dbReference type="KEGG" id="bbel:109465839"/>
<name>A0A6P4Y988_BRABE</name>
<evidence type="ECO:0000256" key="1">
    <source>
        <dbReference type="SAM" id="MobiDB-lite"/>
    </source>
</evidence>
<dbReference type="Proteomes" id="UP000515135">
    <property type="component" value="Unplaced"/>
</dbReference>
<evidence type="ECO:0000313" key="3">
    <source>
        <dbReference type="Proteomes" id="UP000515135"/>
    </source>
</evidence>
<keyword evidence="3" id="KW-1185">Reference proteome</keyword>
<dbReference type="GeneID" id="109465839"/>
<evidence type="ECO:0000313" key="4">
    <source>
        <dbReference type="RefSeq" id="XP_019618889.1"/>
    </source>
</evidence>
<feature type="domain" description="Mutator-like transposase" evidence="2">
    <location>
        <begin position="138"/>
        <end position="273"/>
    </location>
</feature>
<evidence type="ECO:0000259" key="2">
    <source>
        <dbReference type="Pfam" id="PF20700"/>
    </source>
</evidence>
<dbReference type="Pfam" id="PF20700">
    <property type="entry name" value="Mutator"/>
    <property type="match status" value="1"/>
</dbReference>
<dbReference type="OrthoDB" id="5977315at2759"/>
<dbReference type="RefSeq" id="XP_019618889.1">
    <property type="nucleotide sequence ID" value="XM_019763330.1"/>
</dbReference>